<evidence type="ECO:0000259" key="1">
    <source>
        <dbReference type="Pfam" id="PF01243"/>
    </source>
</evidence>
<dbReference type="PANTHER" id="PTHR39336">
    <property type="entry name" value="PYRIDOXAMINE PHOSPHATE OXIDASE FAMILY PROTEIN (AFU_ORTHOLOGUE AFUA_6G11440)"/>
    <property type="match status" value="1"/>
</dbReference>
<keyword evidence="3" id="KW-1185">Reference proteome</keyword>
<dbReference type="Gene3D" id="2.30.110.10">
    <property type="entry name" value="Electron Transport, Fmn-binding Protein, Chain A"/>
    <property type="match status" value="1"/>
</dbReference>
<proteinExistence type="predicted"/>
<feature type="domain" description="Pyridoxamine 5'-phosphate oxidase N-terminal" evidence="1">
    <location>
        <begin position="9"/>
        <end position="130"/>
    </location>
</feature>
<dbReference type="InterPro" id="IPR011576">
    <property type="entry name" value="Pyridox_Oxase_N"/>
</dbReference>
<evidence type="ECO:0000313" key="2">
    <source>
        <dbReference type="EMBL" id="POA97219.1"/>
    </source>
</evidence>
<dbReference type="EMBL" id="PPTF01000078">
    <property type="protein sequence ID" value="POA97219.1"/>
    <property type="molecule type" value="Genomic_DNA"/>
</dbReference>
<organism evidence="2 3">
    <name type="scientific">Chromobacterium sinusclupearum</name>
    <dbReference type="NCBI Taxonomy" id="2077146"/>
    <lineage>
        <taxon>Bacteria</taxon>
        <taxon>Pseudomonadati</taxon>
        <taxon>Pseudomonadota</taxon>
        <taxon>Betaproteobacteria</taxon>
        <taxon>Neisseriales</taxon>
        <taxon>Chromobacteriaceae</taxon>
        <taxon>Chromobacterium</taxon>
    </lineage>
</organism>
<accession>A0A2K4MJP4</accession>
<reference evidence="2 3" key="1">
    <citation type="submission" date="2018-01" db="EMBL/GenBank/DDBJ databases">
        <title>Genomic Sequence of Chromobacterium MWU13-2610 from wild cranberry bogs within the Cape Cod National Seashore.</title>
        <authorList>
            <person name="O'Hara-Hanley K."/>
            <person name="Soby S."/>
            <person name="Harrison A."/>
        </authorList>
    </citation>
    <scope>NUCLEOTIDE SEQUENCE [LARGE SCALE GENOMIC DNA]</scope>
    <source>
        <strain evidence="2 3">MWU13-2610</strain>
    </source>
</reference>
<comment type="caution">
    <text evidence="2">The sequence shown here is derived from an EMBL/GenBank/DDBJ whole genome shotgun (WGS) entry which is preliminary data.</text>
</comment>
<dbReference type="AlphaFoldDB" id="A0A2K4MJP4"/>
<sequence>MGQRYQELQDSHHEFIAGQKLFFVATAMADGHVNLSPKGMDSLRVLGPNQVAWLNVTGSGNETASHIEHHPRMTLMFCAFDGKPLILRLYGRARAIHQGDPDWADYYGLFDPLPGARQVFLLDVELVQASCGMAVPCYQYQGEREQLNDWARAKRAPGIREYWRNRNGVSLDGLPTGIAQKSGLVSVDETSQA</sequence>
<dbReference type="PANTHER" id="PTHR39336:SF1">
    <property type="entry name" value="PYRIDOXAMINE PHOSPHATE OXIDASE FAMILY PROTEIN (AFU_ORTHOLOGUE AFUA_6G11440)"/>
    <property type="match status" value="1"/>
</dbReference>
<dbReference type="InterPro" id="IPR012349">
    <property type="entry name" value="Split_barrel_FMN-bd"/>
</dbReference>
<dbReference type="Proteomes" id="UP000236416">
    <property type="component" value="Unassembled WGS sequence"/>
</dbReference>
<evidence type="ECO:0000313" key="3">
    <source>
        <dbReference type="Proteomes" id="UP000236416"/>
    </source>
</evidence>
<dbReference type="SUPFAM" id="SSF50475">
    <property type="entry name" value="FMN-binding split barrel"/>
    <property type="match status" value="1"/>
</dbReference>
<dbReference type="Pfam" id="PF01243">
    <property type="entry name" value="PNPOx_N"/>
    <property type="match status" value="1"/>
</dbReference>
<name>A0A2K4MJP4_9NEIS</name>
<dbReference type="RefSeq" id="WP_103321595.1">
    <property type="nucleotide sequence ID" value="NZ_PPTF01000078.1"/>
</dbReference>
<gene>
    <name evidence="2" type="ORF">C2134_18675</name>
</gene>
<protein>
    <submittedName>
        <fullName evidence="2">Pyridoxamine 5'-phosphate oxidase</fullName>
    </submittedName>
</protein>